<name>A0A5J6MTH5_9PROT</name>
<keyword evidence="3" id="KW-1185">Reference proteome</keyword>
<dbReference type="EMBL" id="CP042582">
    <property type="protein sequence ID" value="QEX20952.1"/>
    <property type="molecule type" value="Genomic_DNA"/>
</dbReference>
<evidence type="ECO:0000256" key="1">
    <source>
        <dbReference type="SAM" id="MobiDB-lite"/>
    </source>
</evidence>
<feature type="compositionally biased region" description="Low complexity" evidence="1">
    <location>
        <begin position="215"/>
        <end position="229"/>
    </location>
</feature>
<feature type="region of interest" description="Disordered" evidence="1">
    <location>
        <begin position="199"/>
        <end position="229"/>
    </location>
</feature>
<sequence length="229" mass="23838">MAAGLAILLLAGGTGTARAEGGERMVRILCDANSNLVTIEPFMLWRGVLRPGQEGLGDAGRVTDPALATASDYRLEDLATASASHDCAMAVRQVTVTGEGQAIRVTETIGDGPASTFSFDLGDSVFSQLSPRKSTWHPIASAAPFWVESRAPEQWFECRTVASSDDALCEAIGLSSAGSEVLTMAPMQSEPMPVAPMGWLSSTAEPLGPVPPGRSSPGLRPGPNGPMLN</sequence>
<evidence type="ECO:0000313" key="3">
    <source>
        <dbReference type="Proteomes" id="UP000325797"/>
    </source>
</evidence>
<evidence type="ECO:0000313" key="2">
    <source>
        <dbReference type="EMBL" id="QEX20952.1"/>
    </source>
</evidence>
<organism evidence="2 3">
    <name type="scientific">Hypericibacter adhaerens</name>
    <dbReference type="NCBI Taxonomy" id="2602016"/>
    <lineage>
        <taxon>Bacteria</taxon>
        <taxon>Pseudomonadati</taxon>
        <taxon>Pseudomonadota</taxon>
        <taxon>Alphaproteobacteria</taxon>
        <taxon>Rhodospirillales</taxon>
        <taxon>Dongiaceae</taxon>
        <taxon>Hypericibacter</taxon>
    </lineage>
</organism>
<dbReference type="Proteomes" id="UP000325797">
    <property type="component" value="Chromosome"/>
</dbReference>
<dbReference type="AlphaFoldDB" id="A0A5J6MTH5"/>
<accession>A0A5J6MTH5</accession>
<reference evidence="2 3" key="1">
    <citation type="submission" date="2019-08" db="EMBL/GenBank/DDBJ databases">
        <title>Hyperibacter terrae gen. nov., sp. nov. and Hyperibacter viscosus sp. nov., two new members in the family Rhodospirillaceae isolated from the rhizosphere of Hypericum perforatum.</title>
        <authorList>
            <person name="Noviana Z."/>
        </authorList>
    </citation>
    <scope>NUCLEOTIDE SEQUENCE [LARGE SCALE GENOMIC DNA]</scope>
    <source>
        <strain evidence="2 3">R5959</strain>
    </source>
</reference>
<dbReference type="RefSeq" id="WP_151115148.1">
    <property type="nucleotide sequence ID" value="NZ_CP042582.1"/>
</dbReference>
<gene>
    <name evidence="2" type="ORF">FRZ61_08720</name>
</gene>
<protein>
    <submittedName>
        <fullName evidence="2">Uncharacterized protein</fullName>
    </submittedName>
</protein>
<dbReference type="KEGG" id="hadh:FRZ61_08720"/>
<proteinExistence type="predicted"/>